<dbReference type="InterPro" id="IPR016181">
    <property type="entry name" value="Acyl_CoA_acyltransferase"/>
</dbReference>
<organism evidence="1 2">
    <name type="scientific">Commensalibacter intestini</name>
    <dbReference type="NCBI Taxonomy" id="479936"/>
    <lineage>
        <taxon>Bacteria</taxon>
        <taxon>Pseudomonadati</taxon>
        <taxon>Pseudomonadota</taxon>
        <taxon>Alphaproteobacteria</taxon>
        <taxon>Acetobacterales</taxon>
        <taxon>Acetobacteraceae</taxon>
    </lineage>
</organism>
<evidence type="ECO:0000313" key="1">
    <source>
        <dbReference type="EMBL" id="OUI78205.1"/>
    </source>
</evidence>
<evidence type="ECO:0000313" key="2">
    <source>
        <dbReference type="Proteomes" id="UP000194946"/>
    </source>
</evidence>
<dbReference type="Gene3D" id="3.40.630.30">
    <property type="match status" value="1"/>
</dbReference>
<proteinExistence type="predicted"/>
<dbReference type="AlphaFoldDB" id="A0A251ZU74"/>
<dbReference type="SUPFAM" id="SSF55729">
    <property type="entry name" value="Acyl-CoA N-acyltransferases (Nat)"/>
    <property type="match status" value="1"/>
</dbReference>
<sequence length="188" mass="21399">MDHLTSSLLPKIQVEQITFWENEDDLNTLCETLEAAIIAGYHCKWTKPPPRHLIETYFKGVILVPDKLLFIARLDGNIVGICEITTPPKQKDSALIAVTVDIFAIAPYALKIGIENRLISKMEHTVSQLGFPIINVTFDETQKRSLQFFIQNEYVHWATHPYYQKIDGQILKGLMLYKSFLNTSSSSS</sequence>
<name>A0A251ZU74_9PROT</name>
<accession>A0A251ZU74</accession>
<dbReference type="Proteomes" id="UP000194946">
    <property type="component" value="Unassembled WGS sequence"/>
</dbReference>
<reference evidence="2" key="1">
    <citation type="submission" date="2014-06" db="EMBL/GenBank/DDBJ databases">
        <authorList>
            <person name="Winans N.J."/>
            <person name="Newell P.D."/>
            <person name="Douglas A.E."/>
        </authorList>
    </citation>
    <scope>NUCLEOTIDE SEQUENCE [LARGE SCALE GENOMIC DNA]</scope>
    <source>
        <strain evidence="2">DmL_052</strain>
    </source>
</reference>
<protein>
    <recommendedName>
        <fullName evidence="3">N-acetyltransferase domain-containing protein</fullName>
    </recommendedName>
</protein>
<dbReference type="EMBL" id="JOPB01000007">
    <property type="protein sequence ID" value="OUI78205.1"/>
    <property type="molecule type" value="Genomic_DNA"/>
</dbReference>
<comment type="caution">
    <text evidence="1">The sequence shown here is derived from an EMBL/GenBank/DDBJ whole genome shotgun (WGS) entry which is preliminary data.</text>
</comment>
<keyword evidence="2" id="KW-1185">Reference proteome</keyword>
<evidence type="ECO:0008006" key="3">
    <source>
        <dbReference type="Google" id="ProtNLM"/>
    </source>
</evidence>
<gene>
    <name evidence="1" type="ORF">HK18_09145</name>
</gene>